<dbReference type="KEGG" id="saca:FFV09_03775"/>
<organism evidence="2 3">
    <name type="scientific">Saccharibacillus brassicae</name>
    <dbReference type="NCBI Taxonomy" id="2583377"/>
    <lineage>
        <taxon>Bacteria</taxon>
        <taxon>Bacillati</taxon>
        <taxon>Bacillota</taxon>
        <taxon>Bacilli</taxon>
        <taxon>Bacillales</taxon>
        <taxon>Paenibacillaceae</taxon>
        <taxon>Saccharibacillus</taxon>
    </lineage>
</organism>
<dbReference type="EMBL" id="CP041217">
    <property type="protein sequence ID" value="QDH20058.1"/>
    <property type="molecule type" value="Genomic_DNA"/>
</dbReference>
<dbReference type="Proteomes" id="UP000316968">
    <property type="component" value="Chromosome"/>
</dbReference>
<protein>
    <submittedName>
        <fullName evidence="2">Uncharacterized protein</fullName>
    </submittedName>
</protein>
<proteinExistence type="predicted"/>
<reference evidence="2 3" key="1">
    <citation type="submission" date="2019-06" db="EMBL/GenBank/DDBJ databases">
        <title>Saccharibacillus brassicae sp. nov., an endophytic bacterium isolated from Chinese cabbage seeds (Brassica pekinensis).</title>
        <authorList>
            <person name="Jiang L."/>
            <person name="Lee J."/>
            <person name="Kim S.W."/>
        </authorList>
    </citation>
    <scope>NUCLEOTIDE SEQUENCE [LARGE SCALE GENOMIC DNA]</scope>
    <source>
        <strain evidence="3">KCTC 43072 / ATSA2</strain>
    </source>
</reference>
<evidence type="ECO:0000256" key="1">
    <source>
        <dbReference type="SAM" id="MobiDB-lite"/>
    </source>
</evidence>
<gene>
    <name evidence="2" type="ORF">FFV09_03775</name>
</gene>
<dbReference type="AlphaFoldDB" id="A0A4Y6UU03"/>
<accession>A0A4Y6UU03</accession>
<sequence length="153" mass="16206">MSKHIQAYFKTESEAEGARMSLMTFTTEQLEVGELQGGVGYGGNNGGTGRVVVPLVPLSGTTNAGFNGGAVGSGSAGSMIGDQAVPVPAHSESGDIGGQPIDKKDVDEDNYDDASDKDLRDLSYTLSVKVKDEDYKDVVRKLRNNNGYVHVYD</sequence>
<evidence type="ECO:0000313" key="2">
    <source>
        <dbReference type="EMBL" id="QDH20058.1"/>
    </source>
</evidence>
<dbReference type="RefSeq" id="WP_141446444.1">
    <property type="nucleotide sequence ID" value="NZ_CP041217.1"/>
</dbReference>
<name>A0A4Y6UU03_SACBS</name>
<feature type="region of interest" description="Disordered" evidence="1">
    <location>
        <begin position="73"/>
        <end position="118"/>
    </location>
</feature>
<evidence type="ECO:0000313" key="3">
    <source>
        <dbReference type="Proteomes" id="UP000316968"/>
    </source>
</evidence>
<keyword evidence="3" id="KW-1185">Reference proteome</keyword>